<name>A0A8C2TMB8_COTJA</name>
<reference evidence="1" key="2">
    <citation type="submission" date="2025-08" db="UniProtKB">
        <authorList>
            <consortium name="Ensembl"/>
        </authorList>
    </citation>
    <scope>IDENTIFICATION</scope>
</reference>
<reference evidence="1" key="3">
    <citation type="submission" date="2025-09" db="UniProtKB">
        <authorList>
            <consortium name="Ensembl"/>
        </authorList>
    </citation>
    <scope>IDENTIFICATION</scope>
</reference>
<dbReference type="AlphaFoldDB" id="A0A8C2TMB8"/>
<accession>A0A8C2TMB8</accession>
<dbReference type="Proteomes" id="UP000694412">
    <property type="component" value="Chromosome 3"/>
</dbReference>
<protein>
    <submittedName>
        <fullName evidence="1">Uncharacterized protein</fullName>
    </submittedName>
</protein>
<organism evidence="1 2">
    <name type="scientific">Coturnix japonica</name>
    <name type="common">Japanese quail</name>
    <name type="synonym">Coturnix coturnix japonica</name>
    <dbReference type="NCBI Taxonomy" id="93934"/>
    <lineage>
        <taxon>Eukaryota</taxon>
        <taxon>Metazoa</taxon>
        <taxon>Chordata</taxon>
        <taxon>Craniata</taxon>
        <taxon>Vertebrata</taxon>
        <taxon>Euteleostomi</taxon>
        <taxon>Archelosauria</taxon>
        <taxon>Archosauria</taxon>
        <taxon>Dinosauria</taxon>
        <taxon>Saurischia</taxon>
        <taxon>Theropoda</taxon>
        <taxon>Coelurosauria</taxon>
        <taxon>Aves</taxon>
        <taxon>Neognathae</taxon>
        <taxon>Galloanserae</taxon>
        <taxon>Galliformes</taxon>
        <taxon>Phasianidae</taxon>
        <taxon>Perdicinae</taxon>
        <taxon>Coturnix</taxon>
    </lineage>
</organism>
<keyword evidence="2" id="KW-1185">Reference proteome</keyword>
<reference evidence="1" key="1">
    <citation type="submission" date="2015-11" db="EMBL/GenBank/DDBJ databases">
        <authorList>
            <consortium name="International Coturnix japonica Genome Analysis Consortium"/>
            <person name="Warren W."/>
            <person name="Burt D.W."/>
            <person name="Antin P.B."/>
            <person name="Lanford R."/>
            <person name="Gros J."/>
            <person name="Wilson R.K."/>
        </authorList>
    </citation>
    <scope>NUCLEOTIDE SEQUENCE [LARGE SCALE GENOMIC DNA]</scope>
</reference>
<evidence type="ECO:0000313" key="1">
    <source>
        <dbReference type="Ensembl" id="ENSCJPP00005015784.1"/>
    </source>
</evidence>
<sequence length="99" mass="11345">MRKGGHEYPDPNPHHLREHSLKLSLLPAEQPATKAFPKGRFYWMGRQSRALLGHSPSNHWHTASHTIQCFCVTPANNRLLHRWGSFISSHLPRQFGCSP</sequence>
<dbReference type="Ensembl" id="ENSCJPT00005022298.1">
    <property type="protein sequence ID" value="ENSCJPP00005015784.1"/>
    <property type="gene ID" value="ENSCJPG00005013031.1"/>
</dbReference>
<proteinExistence type="predicted"/>
<evidence type="ECO:0000313" key="2">
    <source>
        <dbReference type="Proteomes" id="UP000694412"/>
    </source>
</evidence>